<dbReference type="InterPro" id="IPR036390">
    <property type="entry name" value="WH_DNA-bd_sf"/>
</dbReference>
<dbReference type="PANTHER" id="PTHR12949">
    <property type="entry name" value="RNA POLYMERASE III DNA DIRECTED -RELATED"/>
    <property type="match status" value="1"/>
</dbReference>
<dbReference type="GO" id="GO:0003697">
    <property type="term" value="F:single-stranded DNA binding"/>
    <property type="evidence" value="ECO:0007669"/>
    <property type="project" value="UniProtKB-UniRule"/>
</dbReference>
<evidence type="ECO:0000256" key="6">
    <source>
        <dbReference type="ARBA" id="ARBA00023242"/>
    </source>
</evidence>
<protein>
    <recommendedName>
        <fullName evidence="3 7">DNA-directed RNA polymerase III subunit RPC3</fullName>
        <shortName evidence="7">RNA polymerase III subunit C3</shortName>
    </recommendedName>
</protein>
<evidence type="ECO:0000313" key="10">
    <source>
        <dbReference type="EMBL" id="GFH45943.1"/>
    </source>
</evidence>
<reference evidence="9" key="1">
    <citation type="submission" date="2020-02" db="EMBL/GenBank/DDBJ databases">
        <authorList>
            <person name="Hongo Y."/>
            <person name="Kimura K."/>
            <person name="Takaki Y."/>
            <person name="Tomaru Y."/>
        </authorList>
    </citation>
    <scope>NUCLEOTIDE SEQUENCE</scope>
    <source>
        <strain evidence="9">NIES-3715</strain>
    </source>
</reference>
<evidence type="ECO:0000313" key="9">
    <source>
        <dbReference type="EMBL" id="GFH45940.1"/>
    </source>
</evidence>
<keyword evidence="4 7" id="KW-0240">DNA-directed RNA polymerase</keyword>
<keyword evidence="11" id="KW-1185">Reference proteome</keyword>
<evidence type="ECO:0000256" key="3">
    <source>
        <dbReference type="ARBA" id="ARBA00016689"/>
    </source>
</evidence>
<dbReference type="InterPro" id="IPR039748">
    <property type="entry name" value="RPC3"/>
</dbReference>
<name>A0AAD3CIV5_9STRA</name>
<dbReference type="PANTHER" id="PTHR12949:SF0">
    <property type="entry name" value="DNA-DIRECTED RNA POLYMERASE III SUBUNIT RPC3"/>
    <property type="match status" value="1"/>
</dbReference>
<dbReference type="AlphaFoldDB" id="A0AAD3CIV5"/>
<keyword evidence="5 7" id="KW-0804">Transcription</keyword>
<dbReference type="EMBL" id="BLLK01000022">
    <property type="protein sequence ID" value="GFH45940.1"/>
    <property type="molecule type" value="Genomic_DNA"/>
</dbReference>
<evidence type="ECO:0000313" key="11">
    <source>
        <dbReference type="Proteomes" id="UP001054902"/>
    </source>
</evidence>
<dbReference type="Pfam" id="PF22536">
    <property type="entry name" value="WHD_POLR3C"/>
    <property type="match status" value="1"/>
</dbReference>
<dbReference type="EMBL" id="BLLK01000022">
    <property type="protein sequence ID" value="GFH45943.1"/>
    <property type="molecule type" value="Genomic_DNA"/>
</dbReference>
<evidence type="ECO:0000256" key="4">
    <source>
        <dbReference type="ARBA" id="ARBA00022478"/>
    </source>
</evidence>
<dbReference type="Gene3D" id="1.10.10.10">
    <property type="entry name" value="Winged helix-like DNA-binding domain superfamily/Winged helix DNA-binding domain"/>
    <property type="match status" value="3"/>
</dbReference>
<comment type="subcellular location">
    <subcellularLocation>
        <location evidence="1 7">Nucleus</location>
    </subcellularLocation>
</comment>
<evidence type="ECO:0000256" key="1">
    <source>
        <dbReference type="ARBA" id="ARBA00004123"/>
    </source>
</evidence>
<evidence type="ECO:0000256" key="7">
    <source>
        <dbReference type="RuleBase" id="RU367076"/>
    </source>
</evidence>
<proteinExistence type="inferred from homology"/>
<dbReference type="InterPro" id="IPR055207">
    <property type="entry name" value="POLR3C_WHD"/>
</dbReference>
<evidence type="ECO:0000256" key="5">
    <source>
        <dbReference type="ARBA" id="ARBA00023163"/>
    </source>
</evidence>
<comment type="function">
    <text evidence="7">DNA-dependent RNA polymerase catalyzes the transcription of DNA into RNA using the four ribonucleoside triphosphates as substrates. Specific core component of RNA polymerase III which synthesizes small RNAs, such as 5S rRNA and tRNAs.</text>
</comment>
<reference evidence="9 11" key="2">
    <citation type="journal article" date="2021" name="Sci. Rep.">
        <title>The genome of the diatom Chaetoceros tenuissimus carries an ancient integrated fragment of an extant virus.</title>
        <authorList>
            <person name="Hongo Y."/>
            <person name="Kimura K."/>
            <person name="Takaki Y."/>
            <person name="Yoshida Y."/>
            <person name="Baba S."/>
            <person name="Kobayashi G."/>
            <person name="Nagasaki K."/>
            <person name="Hano T."/>
            <person name="Tomaru Y."/>
        </authorList>
    </citation>
    <scope>NUCLEOTIDE SEQUENCE [LARGE SCALE GENOMIC DNA]</scope>
    <source>
        <strain evidence="9 11">NIES-3715</strain>
    </source>
</reference>
<keyword evidence="6 7" id="KW-0539">Nucleus</keyword>
<evidence type="ECO:0000259" key="8">
    <source>
        <dbReference type="Pfam" id="PF22536"/>
    </source>
</evidence>
<sequence length="589" mass="66453">MSNCFGGFTVTSPISSTSHNPLHDLRSNCIRDYFGPTCQTVADCLVSRGICTVSDLLVYIRYQCKRDVNSERLKLVHGLDPLRKGRKVANLNLARGSEDNGFVVDASAVNAALIVLLQHSLVKVIAPSKPSNGEFVKYKYMLDAEQSLYLQRYPRFVEYAKKMFQETGAAIVEELLANGRMTGSEVIKGALAILENLISGEMPKEERKLLIQKIVDTFQIMVESGYVENVVPIDSSFSNSNSSSSDSQVLETNPSFAQNEINDEINVHLLNTSKTIFVDGAVWRVNVRMFHSSLRAFYLGRLVAERYDQIQFSGAVVSSVLKFIAAKEFSRKFQSKYRSEDEKQMLLAEKKSFTAYDIMDFLPPMILSDFKNKAGGALVNLSSLLSELSTLIYPPVLEEIEEANGHPQGGKFEIATRPLLSYLKDRIFHQVVKDHFGDTAARICSILGTKGHLESDAIADSAMVPAKEAREYLHQLYKANYISMLYLHQSKQHNPANALYLWCIDKRQMEETVLKNISCALLNLRLRRQHEVEQGKDWIERAKLAGNTDENDSEMDKINYNKFCQGLERLDNACLQLDETLMILLEFDK</sequence>
<dbReference type="Proteomes" id="UP001054902">
    <property type="component" value="Unassembled WGS sequence"/>
</dbReference>
<feature type="domain" description="DNA-directed RNA polymerase III subunit RPC3 winged-helix" evidence="8">
    <location>
        <begin position="429"/>
        <end position="503"/>
    </location>
</feature>
<evidence type="ECO:0000256" key="2">
    <source>
        <dbReference type="ARBA" id="ARBA00011206"/>
    </source>
</evidence>
<dbReference type="InterPro" id="IPR036388">
    <property type="entry name" value="WH-like_DNA-bd_sf"/>
</dbReference>
<comment type="caution">
    <text evidence="9">The sequence shown here is derived from an EMBL/GenBank/DDBJ whole genome shotgun (WGS) entry which is preliminary data.</text>
</comment>
<comment type="similarity">
    <text evidence="7">Belongs to the eukaryotic RPC3/POLR3C RNA polymerase subunit family.</text>
</comment>
<dbReference type="GO" id="GO:0005666">
    <property type="term" value="C:RNA polymerase III complex"/>
    <property type="evidence" value="ECO:0007669"/>
    <property type="project" value="UniProtKB-UniRule"/>
</dbReference>
<organism evidence="9 11">
    <name type="scientific">Chaetoceros tenuissimus</name>
    <dbReference type="NCBI Taxonomy" id="426638"/>
    <lineage>
        <taxon>Eukaryota</taxon>
        <taxon>Sar</taxon>
        <taxon>Stramenopiles</taxon>
        <taxon>Ochrophyta</taxon>
        <taxon>Bacillariophyta</taxon>
        <taxon>Coscinodiscophyceae</taxon>
        <taxon>Chaetocerotophycidae</taxon>
        <taxon>Chaetocerotales</taxon>
        <taxon>Chaetocerotaceae</taxon>
        <taxon>Chaetoceros</taxon>
    </lineage>
</organism>
<accession>A0AAD3CIV5</accession>
<comment type="subunit">
    <text evidence="2 7">Component of the RNA polymerase III (Pol III) complex consisting of 17 subunits.</text>
</comment>
<dbReference type="SUPFAM" id="SSF46785">
    <property type="entry name" value="Winged helix' DNA-binding domain"/>
    <property type="match status" value="1"/>
</dbReference>
<gene>
    <name evidence="9" type="ORF">CTEN210_02414</name>
    <name evidence="10" type="ORF">CTEN210_02417</name>
</gene>